<dbReference type="AlphaFoldDB" id="A0A1M6YVB3"/>
<reference evidence="1 2" key="1">
    <citation type="submission" date="2016-11" db="EMBL/GenBank/DDBJ databases">
        <authorList>
            <person name="Jaros S."/>
            <person name="Januszkiewicz K."/>
            <person name="Wedrychowicz H."/>
        </authorList>
    </citation>
    <scope>NUCLEOTIDE SEQUENCE [LARGE SCALE GENOMIC DNA]</scope>
    <source>
        <strain evidence="1 2">DSM 29589</strain>
    </source>
</reference>
<sequence>MNNVDRIINTIRREYPHAVKGGTFRGLFRANDGGLVEAPAGPPVQAGPAGGFVFVPDSTVLSAAEYSAICAALDGAVLSTADRKRNALRARAIDSHG</sequence>
<name>A0A1M6YVB3_9RHOB</name>
<accession>A0A1M6YVB3</accession>
<gene>
    <name evidence="1" type="ORF">SAMN05444398_1011051</name>
</gene>
<organism evidence="1 2">
    <name type="scientific">Roseovarius pacificus</name>
    <dbReference type="NCBI Taxonomy" id="337701"/>
    <lineage>
        <taxon>Bacteria</taxon>
        <taxon>Pseudomonadati</taxon>
        <taxon>Pseudomonadota</taxon>
        <taxon>Alphaproteobacteria</taxon>
        <taxon>Rhodobacterales</taxon>
        <taxon>Roseobacteraceae</taxon>
        <taxon>Roseovarius</taxon>
    </lineage>
</organism>
<dbReference type="EMBL" id="FRBR01000001">
    <property type="protein sequence ID" value="SHL22188.1"/>
    <property type="molecule type" value="Genomic_DNA"/>
</dbReference>
<evidence type="ECO:0000313" key="1">
    <source>
        <dbReference type="EMBL" id="SHL22188.1"/>
    </source>
</evidence>
<keyword evidence="2" id="KW-1185">Reference proteome</keyword>
<protein>
    <submittedName>
        <fullName evidence="1">Uncharacterized protein</fullName>
    </submittedName>
</protein>
<proteinExistence type="predicted"/>
<evidence type="ECO:0000313" key="2">
    <source>
        <dbReference type="Proteomes" id="UP000183974"/>
    </source>
</evidence>
<dbReference type="Proteomes" id="UP000183974">
    <property type="component" value="Unassembled WGS sequence"/>
</dbReference>
<dbReference type="STRING" id="337701.SAMN05444398_1011051"/>